<feature type="region of interest" description="Disordered" evidence="1">
    <location>
        <begin position="432"/>
        <end position="451"/>
    </location>
</feature>
<gene>
    <name evidence="2" type="ORF">EX30DRAFT_348523</name>
</gene>
<dbReference type="AlphaFoldDB" id="A0A4S2MY94"/>
<evidence type="ECO:0000256" key="1">
    <source>
        <dbReference type="SAM" id="MobiDB-lite"/>
    </source>
</evidence>
<accession>A0A4S2MY94</accession>
<reference evidence="2 3" key="1">
    <citation type="submission" date="2019-04" db="EMBL/GenBank/DDBJ databases">
        <title>Comparative genomics and transcriptomics to analyze fruiting body development in filamentous ascomycetes.</title>
        <authorList>
            <consortium name="DOE Joint Genome Institute"/>
            <person name="Lutkenhaus R."/>
            <person name="Traeger S."/>
            <person name="Breuer J."/>
            <person name="Kuo A."/>
            <person name="Lipzen A."/>
            <person name="Pangilinan J."/>
            <person name="Dilworth D."/>
            <person name="Sandor L."/>
            <person name="Poggeler S."/>
            <person name="Barry K."/>
            <person name="Grigoriev I.V."/>
            <person name="Nowrousian M."/>
        </authorList>
    </citation>
    <scope>NUCLEOTIDE SEQUENCE [LARGE SCALE GENOMIC DNA]</scope>
    <source>
        <strain evidence="2 3">CBS 389.68</strain>
    </source>
</reference>
<proteinExistence type="predicted"/>
<dbReference type="EMBL" id="ML220118">
    <property type="protein sequence ID" value="TGZ81722.1"/>
    <property type="molecule type" value="Genomic_DNA"/>
</dbReference>
<feature type="region of interest" description="Disordered" evidence="1">
    <location>
        <begin position="477"/>
        <end position="540"/>
    </location>
</feature>
<dbReference type="Proteomes" id="UP000298138">
    <property type="component" value="Unassembled WGS sequence"/>
</dbReference>
<keyword evidence="3" id="KW-1185">Reference proteome</keyword>
<name>A0A4S2MY94_9PEZI</name>
<dbReference type="InParanoid" id="A0A4S2MY94"/>
<feature type="compositionally biased region" description="Basic and acidic residues" evidence="1">
    <location>
        <begin position="440"/>
        <end position="451"/>
    </location>
</feature>
<organism evidence="2 3">
    <name type="scientific">Ascodesmis nigricans</name>
    <dbReference type="NCBI Taxonomy" id="341454"/>
    <lineage>
        <taxon>Eukaryota</taxon>
        <taxon>Fungi</taxon>
        <taxon>Dikarya</taxon>
        <taxon>Ascomycota</taxon>
        <taxon>Pezizomycotina</taxon>
        <taxon>Pezizomycetes</taxon>
        <taxon>Pezizales</taxon>
        <taxon>Ascodesmidaceae</taxon>
        <taxon>Ascodesmis</taxon>
    </lineage>
</organism>
<protein>
    <submittedName>
        <fullName evidence="2">Uncharacterized protein</fullName>
    </submittedName>
</protein>
<sequence>MLWNSLASASCAEFVPGEPYHMNTSWETGSPPRELEDSPQGLSTWSRSIRRQVILPFGLSPEHLSRRNFLIPSADGSGTVYGSQFIAKLLNNKRDREWELAVLSVQSEEVAEHLLIEFMERRRLEKVEIIEVDHTDPRLCYEYFREELGRSGFVPNWDFYHNNPGYNINEPPCLHVLHQRPARGLSHNSSTSVMTGRGFAHHSHVASPGRFHSCNTRSRPVSTRPHSPLAHYRHYKSQDQLHAEQVARQLQNFRLRQDDMAAESRHKALKTIKFGFFDEAEKYTNKRGAPPSAALPAQVAPETESHRPAATGCSSGIPVLDETESLSIVGETTDSPENFDSTVLGVVVTEDIGGLIPKALLSGLSGSTSTTTHLVEAPVTSHYSSVNSRNTAMKESITPFPVPHTDGSSYLGFWIDSTAPSAVTEVISNSLITSSKPPRPRSDGAPKSLLRPEKASTWATIASHNASATGYTLFSKPTNQLSRNSSRSSKLRVPNNQRGKSSMRFLGQGRQTQSRGLQRQPYHRTSGATEKGTDPAARVSVHNTTPKKDTLNLNTIRGARGFFNQGSPRTWSWADEACGAAATLTV</sequence>
<feature type="region of interest" description="Disordered" evidence="1">
    <location>
        <begin position="21"/>
        <end position="41"/>
    </location>
</feature>
<evidence type="ECO:0000313" key="2">
    <source>
        <dbReference type="EMBL" id="TGZ81722.1"/>
    </source>
</evidence>
<evidence type="ECO:0000313" key="3">
    <source>
        <dbReference type="Proteomes" id="UP000298138"/>
    </source>
</evidence>